<dbReference type="GO" id="GO:0005576">
    <property type="term" value="C:extracellular region"/>
    <property type="evidence" value="ECO:0007669"/>
    <property type="project" value="UniProtKB-SubCell"/>
</dbReference>
<protein>
    <recommendedName>
        <fullName evidence="6">CFEM domain-containing protein</fullName>
    </recommendedName>
</protein>
<reference evidence="7 8" key="1">
    <citation type="submission" date="2020-11" db="EMBL/GenBank/DDBJ databases">
        <title>Kefir isolates.</title>
        <authorList>
            <person name="Marcisauskas S."/>
            <person name="Kim Y."/>
            <person name="Blasche S."/>
        </authorList>
    </citation>
    <scope>NUCLEOTIDE SEQUENCE [LARGE SCALE GENOMIC DNA]</scope>
    <source>
        <strain evidence="7 8">KR</strain>
    </source>
</reference>
<evidence type="ECO:0000256" key="1">
    <source>
        <dbReference type="ARBA" id="ARBA00004613"/>
    </source>
</evidence>
<dbReference type="OrthoDB" id="4590138at2759"/>
<keyword evidence="3" id="KW-0732">Signal</keyword>
<feature type="compositionally biased region" description="Low complexity" evidence="5">
    <location>
        <begin position="545"/>
        <end position="560"/>
    </location>
</feature>
<evidence type="ECO:0000313" key="8">
    <source>
        <dbReference type="Proteomes" id="UP000777482"/>
    </source>
</evidence>
<accession>A0A9P6W0I2</accession>
<dbReference type="EMBL" id="PUHQ01000045">
    <property type="protein sequence ID" value="KAG0660341.1"/>
    <property type="molecule type" value="Genomic_DNA"/>
</dbReference>
<comment type="subcellular location">
    <subcellularLocation>
        <location evidence="1">Secreted</location>
    </subcellularLocation>
</comment>
<comment type="caution">
    <text evidence="7">The sequence shown here is derived from an EMBL/GenBank/DDBJ whole genome shotgun (WGS) entry which is preliminary data.</text>
</comment>
<dbReference type="Proteomes" id="UP000777482">
    <property type="component" value="Unassembled WGS sequence"/>
</dbReference>
<sequence>MFSLTTCLLHTLRRPRSSEGKERGGKRSSTAALSSSSLELVGKVYCRWPTLVVDLSNPAVLRVPQAASIEDFTPLLKEDAQLEFPLDLVSIISPGRDRLLLARRRTGAGEHDRSLTATLRDPLVLVSSQGSAHALRSKEGSSWLFPQLRPTMFPTAALLLPLFAAVIPLTQAQLPASAPRCALNCFQIKIAEAPFLAPGVANSDIAGLCATSTWFRAYQVCMQQNCPSPSDVANGLTTGEQVCAQALLSVGSSFTAPSSSASATSGQAAATTTSDGGAASSAASATSAASSAAAGGAAGGISSATSAVSSASSAASEAGSSVSSAASSASSAASGAAESASSGASSGVSSASSAAESGASSLSSAASSAASDLSSGASSAASSATGSATTTGSTTDSALQTGSSTSTNGANTGSSSSTSMDAAASSAYAASLSSVASRNVASILSASAAGPTASGAGSSSGAVSLSAPTGAFAFTALFGLVVAALAHAPYTRKRIASHVAFRSLKTEIPGGRRFSPNFLGGPTSLHTFLPRSNLVVRSTANMSEPSAHTTAHADDAVAPAPSDKPVLALPAPSDDDHVKLEVDGQAFSLYDKMGPTVVNTDGTLSRIADWAEKTPAERERILRVLGKRNMLRLEQKKTELGIREDGDAVPASEVAPTEGA</sequence>
<keyword evidence="8" id="KW-1185">Reference proteome</keyword>
<organism evidence="7 8">
    <name type="scientific">Rhodotorula mucilaginosa</name>
    <name type="common">Yeast</name>
    <name type="synonym">Rhodotorula rubra</name>
    <dbReference type="NCBI Taxonomy" id="5537"/>
    <lineage>
        <taxon>Eukaryota</taxon>
        <taxon>Fungi</taxon>
        <taxon>Dikarya</taxon>
        <taxon>Basidiomycota</taxon>
        <taxon>Pucciniomycotina</taxon>
        <taxon>Microbotryomycetes</taxon>
        <taxon>Sporidiobolales</taxon>
        <taxon>Sporidiobolaceae</taxon>
        <taxon>Rhodotorula</taxon>
    </lineage>
</organism>
<keyword evidence="2" id="KW-0964">Secreted</keyword>
<dbReference type="AlphaFoldDB" id="A0A9P6W0I2"/>
<dbReference type="PANTHER" id="PTHR39474">
    <property type="entry name" value="UNNAMED PRODUCT"/>
    <property type="match status" value="1"/>
</dbReference>
<feature type="domain" description="CFEM" evidence="6">
    <location>
        <begin position="153"/>
        <end position="271"/>
    </location>
</feature>
<feature type="region of interest" description="Disordered" evidence="5">
    <location>
        <begin position="541"/>
        <end position="560"/>
    </location>
</feature>
<evidence type="ECO:0000256" key="2">
    <source>
        <dbReference type="ARBA" id="ARBA00022525"/>
    </source>
</evidence>
<dbReference type="PROSITE" id="PS52012">
    <property type="entry name" value="CFEM"/>
    <property type="match status" value="1"/>
</dbReference>
<name>A0A9P6W0I2_RHOMI</name>
<dbReference type="Pfam" id="PF05730">
    <property type="entry name" value="CFEM"/>
    <property type="match status" value="1"/>
</dbReference>
<evidence type="ECO:0000313" key="7">
    <source>
        <dbReference type="EMBL" id="KAG0660341.1"/>
    </source>
</evidence>
<proteinExistence type="predicted"/>
<dbReference type="PANTHER" id="PTHR39474:SF1">
    <property type="entry name" value="FUNGAL SPECIFIC TRANSCRIPTION FACTOR"/>
    <property type="match status" value="1"/>
</dbReference>
<evidence type="ECO:0000256" key="5">
    <source>
        <dbReference type="SAM" id="MobiDB-lite"/>
    </source>
</evidence>
<evidence type="ECO:0000256" key="4">
    <source>
        <dbReference type="ARBA" id="ARBA00023157"/>
    </source>
</evidence>
<dbReference type="InterPro" id="IPR008427">
    <property type="entry name" value="Extracellular_membr_CFEM_dom"/>
</dbReference>
<keyword evidence="4" id="KW-1015">Disulfide bond</keyword>
<gene>
    <name evidence="7" type="ORF">C6P46_004641</name>
</gene>
<evidence type="ECO:0000256" key="3">
    <source>
        <dbReference type="ARBA" id="ARBA00022729"/>
    </source>
</evidence>
<evidence type="ECO:0000259" key="6">
    <source>
        <dbReference type="PROSITE" id="PS52012"/>
    </source>
</evidence>
<feature type="region of interest" description="Disordered" evidence="5">
    <location>
        <begin position="380"/>
        <end position="417"/>
    </location>
</feature>